<feature type="signal peptide" evidence="3">
    <location>
        <begin position="1"/>
        <end position="22"/>
    </location>
</feature>
<evidence type="ECO:0000256" key="3">
    <source>
        <dbReference type="SAM" id="SignalP"/>
    </source>
</evidence>
<protein>
    <submittedName>
        <fullName evidence="4">Uncharacterized protein</fullName>
    </submittedName>
</protein>
<gene>
    <name evidence="4" type="ORF">B296_00008316</name>
</gene>
<dbReference type="Proteomes" id="UP000287651">
    <property type="component" value="Unassembled WGS sequence"/>
</dbReference>
<feature type="coiled-coil region" evidence="1">
    <location>
        <begin position="223"/>
        <end position="299"/>
    </location>
</feature>
<reference evidence="4 5" key="1">
    <citation type="journal article" date="2014" name="Agronomy (Basel)">
        <title>A Draft Genome Sequence for Ensete ventricosum, the Drought-Tolerant Tree Against Hunger.</title>
        <authorList>
            <person name="Harrison J."/>
            <person name="Moore K.A."/>
            <person name="Paszkiewicz K."/>
            <person name="Jones T."/>
            <person name="Grant M."/>
            <person name="Ambacheew D."/>
            <person name="Muzemil S."/>
            <person name="Studholme D.J."/>
        </authorList>
    </citation>
    <scope>NUCLEOTIDE SEQUENCE [LARGE SCALE GENOMIC DNA]</scope>
</reference>
<feature type="region of interest" description="Disordered" evidence="2">
    <location>
        <begin position="504"/>
        <end position="529"/>
    </location>
</feature>
<evidence type="ECO:0000313" key="5">
    <source>
        <dbReference type="Proteomes" id="UP000287651"/>
    </source>
</evidence>
<accession>A0A427BBI1</accession>
<keyword evidence="1" id="KW-0175">Coiled coil</keyword>
<proteinExistence type="predicted"/>
<dbReference type="EMBL" id="AMZH03000071">
    <property type="protein sequence ID" value="RRT85726.1"/>
    <property type="molecule type" value="Genomic_DNA"/>
</dbReference>
<dbReference type="AlphaFoldDB" id="A0A427BBI1"/>
<feature type="region of interest" description="Disordered" evidence="2">
    <location>
        <begin position="452"/>
        <end position="475"/>
    </location>
</feature>
<evidence type="ECO:0000256" key="2">
    <source>
        <dbReference type="SAM" id="MobiDB-lite"/>
    </source>
</evidence>
<comment type="caution">
    <text evidence="4">The sequence shown here is derived from an EMBL/GenBank/DDBJ whole genome shotgun (WGS) entry which is preliminary data.</text>
</comment>
<organism evidence="4 5">
    <name type="scientific">Ensete ventricosum</name>
    <name type="common">Abyssinian banana</name>
    <name type="synonym">Musa ensete</name>
    <dbReference type="NCBI Taxonomy" id="4639"/>
    <lineage>
        <taxon>Eukaryota</taxon>
        <taxon>Viridiplantae</taxon>
        <taxon>Streptophyta</taxon>
        <taxon>Embryophyta</taxon>
        <taxon>Tracheophyta</taxon>
        <taxon>Spermatophyta</taxon>
        <taxon>Magnoliopsida</taxon>
        <taxon>Liliopsida</taxon>
        <taxon>Zingiberales</taxon>
        <taxon>Musaceae</taxon>
        <taxon>Ensete</taxon>
    </lineage>
</organism>
<evidence type="ECO:0000256" key="1">
    <source>
        <dbReference type="SAM" id="Coils"/>
    </source>
</evidence>
<name>A0A427BBI1_ENSVE</name>
<keyword evidence="3" id="KW-0732">Signal</keyword>
<sequence length="542" mass="59651">MVIMCDLLICVLFLYIYSYQSGLQVEILFLVTNKCSMSWRSAPETELLPYEECAANIRELGAHLKAVSSPASVNPVATHSLASALEQQIFGRKSISDDPSVSTLCKQCHQDQDYGLAAKSQKPLEDEKYETDDQLVLHNTSSQVNTKNTKTLFCLHICCILPCSWLRLKRSKRQEAEIKMDIAGILASTEEMHAESSEGSNVDRVLPIETDGRSVLTNPSNIYQLYETKIASLTRKNALLEEQLKAALTCREAAEKNLSSAVKSKQEVETKLADTVKEVELLKEKLAGVELAQEEANSRGVSSQAKITVLGEQGPNTQETYPNVGYDIVACFRGAKSFAVRSLSSGIAYSTSRWPVVREALQRRWDRDMVSFLSHHDLSHHLAASRRLSHHDAPPPAAAAATVCCLLFFRHLRHLRVNGCMTSCCVTSSQPPRSTASCCCCYGVSPAVLSPPRSTTSSGYMASSEPPRSTTTTFSQPPCMIHRLLLLHRVLRAIRISPLTAVSGSLSHHEPPPAATSRTPSHVVLPGGLSQSTECARLRWRK</sequence>
<feature type="chain" id="PRO_5019446640" evidence="3">
    <location>
        <begin position="23"/>
        <end position="542"/>
    </location>
</feature>
<evidence type="ECO:0000313" key="4">
    <source>
        <dbReference type="EMBL" id="RRT85726.1"/>
    </source>
</evidence>